<dbReference type="Proteomes" id="UP000602381">
    <property type="component" value="Unassembled WGS sequence"/>
</dbReference>
<dbReference type="Pfam" id="PF07542">
    <property type="entry name" value="ATP12"/>
    <property type="match status" value="1"/>
</dbReference>
<keyword evidence="5" id="KW-1185">Reference proteome</keyword>
<name>A0ABQ2LGQ6_9PROT</name>
<dbReference type="Gene3D" id="3.30.2180.10">
    <property type="entry name" value="ATP12-like"/>
    <property type="match status" value="1"/>
</dbReference>
<dbReference type="PANTHER" id="PTHR21013">
    <property type="entry name" value="ATP SYNTHASE MITOCHONDRIAL F1 COMPLEX ASSEMBLY FACTOR 2/ATP12 PROTEIN, MITOCHONDRIAL PRECURSOR"/>
    <property type="match status" value="1"/>
</dbReference>
<reference evidence="5" key="1">
    <citation type="journal article" date="2019" name="Int. J. Syst. Evol. Microbiol.">
        <title>The Global Catalogue of Microorganisms (GCM) 10K type strain sequencing project: providing services to taxonomists for standard genome sequencing and annotation.</title>
        <authorList>
            <consortium name="The Broad Institute Genomics Platform"/>
            <consortium name="The Broad Institute Genome Sequencing Center for Infectious Disease"/>
            <person name="Wu L."/>
            <person name="Ma J."/>
        </authorList>
    </citation>
    <scope>NUCLEOTIDE SEQUENCE [LARGE SCALE GENOMIC DNA]</scope>
    <source>
        <strain evidence="5">JCM 17843</strain>
    </source>
</reference>
<sequence>MKRFYKAATSVPADTGEGEGFGIALDGRLVKTPLKQPLRAPTKALVQAIQGEWEAQGDKIDLATMPMTQFLNSAIDRVGMRREPVIDEVSAYGATDLLCYRADAPDTLVALQEQHWTPPLEWLDRTHGIRLATTIGVSPISQKPDALAALRAVVASFDDMRLMALHNATTVTGSVVLALSYLAGALDHAGLWAAAMVDEDFQISRWGEDAEAKKRRDQVHAELTDLDRWLSLI</sequence>
<keyword evidence="2" id="KW-0809">Transit peptide</keyword>
<dbReference type="SUPFAM" id="SSF160909">
    <property type="entry name" value="ATP12-like"/>
    <property type="match status" value="1"/>
</dbReference>
<organism evidence="4 5">
    <name type="scientific">Iodidimonas muriae</name>
    <dbReference type="NCBI Taxonomy" id="261467"/>
    <lineage>
        <taxon>Bacteria</taxon>
        <taxon>Pseudomonadati</taxon>
        <taxon>Pseudomonadota</taxon>
        <taxon>Alphaproteobacteria</taxon>
        <taxon>Iodidimonadales</taxon>
        <taxon>Iodidimonadaceae</taxon>
        <taxon>Iodidimonas</taxon>
    </lineage>
</organism>
<comment type="caution">
    <text evidence="4">The sequence shown here is derived from an EMBL/GenBank/DDBJ whole genome shotgun (WGS) entry which is preliminary data.</text>
</comment>
<dbReference type="InterPro" id="IPR023335">
    <property type="entry name" value="ATP12_ortho_dom_sf"/>
</dbReference>
<dbReference type="PANTHER" id="PTHR21013:SF10">
    <property type="entry name" value="ATP SYNTHASE MITOCHONDRIAL F1 COMPLEX ASSEMBLY FACTOR 2"/>
    <property type="match status" value="1"/>
</dbReference>
<evidence type="ECO:0000313" key="4">
    <source>
        <dbReference type="EMBL" id="GGO17031.1"/>
    </source>
</evidence>
<dbReference type="RefSeq" id="WP_150006329.1">
    <property type="nucleotide sequence ID" value="NZ_BMOV01000014.1"/>
</dbReference>
<protein>
    <submittedName>
        <fullName evidence="4">ATPase</fullName>
    </submittedName>
</protein>
<gene>
    <name evidence="4" type="ORF">GCM10007972_26780</name>
</gene>
<dbReference type="InterPro" id="IPR011419">
    <property type="entry name" value="ATP12_ATP_synth-F1-assembly"/>
</dbReference>
<dbReference type="InterPro" id="IPR042272">
    <property type="entry name" value="ATP12_ATP_synth-F1-assembly_N"/>
</dbReference>
<evidence type="ECO:0000256" key="2">
    <source>
        <dbReference type="ARBA" id="ARBA00022946"/>
    </source>
</evidence>
<keyword evidence="3" id="KW-0143">Chaperone</keyword>
<evidence type="ECO:0000256" key="3">
    <source>
        <dbReference type="ARBA" id="ARBA00023186"/>
    </source>
</evidence>
<dbReference type="Gene3D" id="1.10.3580.10">
    <property type="entry name" value="ATP12 ATPase"/>
    <property type="match status" value="1"/>
</dbReference>
<proteinExistence type="inferred from homology"/>
<dbReference type="EMBL" id="BMOV01000014">
    <property type="protein sequence ID" value="GGO17031.1"/>
    <property type="molecule type" value="Genomic_DNA"/>
</dbReference>
<comment type="similarity">
    <text evidence="1">Belongs to the ATP12 family.</text>
</comment>
<evidence type="ECO:0000313" key="5">
    <source>
        <dbReference type="Proteomes" id="UP000602381"/>
    </source>
</evidence>
<evidence type="ECO:0000256" key="1">
    <source>
        <dbReference type="ARBA" id="ARBA00008231"/>
    </source>
</evidence>
<accession>A0ABQ2LGQ6</accession>